<dbReference type="RefSeq" id="XP_015602097.1">
    <property type="nucleotide sequence ID" value="XM_015746611.1"/>
</dbReference>
<gene>
    <name evidence="4" type="primary">LOC107271041</name>
</gene>
<dbReference type="PANTHER" id="PTHR12496:SF0">
    <property type="entry name" value="METHYLTRANSFERASE DOMAIN-CONTAINING PROTEIN"/>
    <property type="match status" value="1"/>
</dbReference>
<dbReference type="AlphaFoldDB" id="A0AAJ7FPM6"/>
<dbReference type="InterPro" id="IPR052220">
    <property type="entry name" value="METTL25"/>
</dbReference>
<evidence type="ECO:0000313" key="4">
    <source>
        <dbReference type="RefSeq" id="XP_015602097.1"/>
    </source>
</evidence>
<dbReference type="KEGG" id="ccin:107271041"/>
<dbReference type="InterPro" id="IPR029063">
    <property type="entry name" value="SAM-dependent_MTases_sf"/>
</dbReference>
<proteinExistence type="predicted"/>
<keyword evidence="3" id="KW-1185">Reference proteome</keyword>
<dbReference type="SUPFAM" id="SSF53335">
    <property type="entry name" value="S-adenosyl-L-methionine-dependent methyltransferases"/>
    <property type="match status" value="1"/>
</dbReference>
<reference evidence="4" key="1">
    <citation type="submission" date="2025-08" db="UniProtKB">
        <authorList>
            <consortium name="RefSeq"/>
        </authorList>
    </citation>
    <scope>IDENTIFICATION</scope>
</reference>
<accession>A0AAJ7FPM6</accession>
<evidence type="ECO:0000259" key="2">
    <source>
        <dbReference type="Pfam" id="PF13679"/>
    </source>
</evidence>
<name>A0AAJ7FPM6_CEPCN</name>
<dbReference type="PANTHER" id="PTHR12496">
    <property type="entry name" value="CGI-41 METHYLTRANSFERASE"/>
    <property type="match status" value="1"/>
</dbReference>
<feature type="signal peptide" evidence="1">
    <location>
        <begin position="1"/>
        <end position="20"/>
    </location>
</feature>
<dbReference type="Pfam" id="PF13679">
    <property type="entry name" value="Methyltransf_32"/>
    <property type="match status" value="1"/>
</dbReference>
<sequence>MRTNLFYFYLFLSLNCRIFVDRICYNHSDNYIDINIYVYAIFNQMIHFEENAEIDYFVDSLELFYDIQWLYNAPVTEILVKRYLESCPDGWMECLKNSQNQELNDFVSRKLVQMNWPESLKRFVEKCNTLDRLPRANPAFSIQLPECFLKGINKKKQHEIIHLAQLVHEQCRAHKLENIIDLGAGLGYICQLLHHLYGYKVLGLEANIKNVNCANNRQNNLYPKSKKQVQYVWCKITNNYVKTIESILQKSAVTEKFCLIGLHACGDLSIYASEIFSKMKAARLLILISCCYHKLSLVSNSQDMTGKEYFENFPISRALKTAAGRCNLDIGLFLRRPFLRLACQEPAARWDNKSEHFHSEHSFYVLARAILELYAKQNRLCLKKNVRKATRKSQCLNFSTYLKDSLKRYTFERIVEESDKSISCMITITEDLQKDIMSLWEKYEHKLKAVEVYTGLQLLLQSPAESLILMDRVCWLKEHGFPTEILPVMSEKLSPRSQAIVSRKHQ</sequence>
<protein>
    <submittedName>
        <fullName evidence="4">Methyltransferase-like protein 25</fullName>
    </submittedName>
</protein>
<organism evidence="3 4">
    <name type="scientific">Cephus cinctus</name>
    <name type="common">Wheat stem sawfly</name>
    <dbReference type="NCBI Taxonomy" id="211228"/>
    <lineage>
        <taxon>Eukaryota</taxon>
        <taxon>Metazoa</taxon>
        <taxon>Ecdysozoa</taxon>
        <taxon>Arthropoda</taxon>
        <taxon>Hexapoda</taxon>
        <taxon>Insecta</taxon>
        <taxon>Pterygota</taxon>
        <taxon>Neoptera</taxon>
        <taxon>Endopterygota</taxon>
        <taxon>Hymenoptera</taxon>
        <taxon>Cephoidea</taxon>
        <taxon>Cephidae</taxon>
        <taxon>Cephus</taxon>
    </lineage>
</organism>
<feature type="chain" id="PRO_5042556671" evidence="1">
    <location>
        <begin position="21"/>
        <end position="506"/>
    </location>
</feature>
<evidence type="ECO:0000256" key="1">
    <source>
        <dbReference type="SAM" id="SignalP"/>
    </source>
</evidence>
<dbReference type="GeneID" id="107271041"/>
<keyword evidence="1" id="KW-0732">Signal</keyword>
<dbReference type="InterPro" id="IPR025714">
    <property type="entry name" value="Methyltranfer_dom"/>
</dbReference>
<evidence type="ECO:0000313" key="3">
    <source>
        <dbReference type="Proteomes" id="UP000694920"/>
    </source>
</evidence>
<dbReference type="Proteomes" id="UP000694920">
    <property type="component" value="Unplaced"/>
</dbReference>
<feature type="domain" description="Methyltransferase" evidence="2">
    <location>
        <begin position="155"/>
        <end position="296"/>
    </location>
</feature>